<name>A0A0C1R052_9RICK</name>
<proteinExistence type="predicted"/>
<keyword evidence="2" id="KW-1185">Reference proteome</keyword>
<organism evidence="1 2">
    <name type="scientific">Candidatus Jidaibacter acanthamoebae</name>
    <dbReference type="NCBI Taxonomy" id="86105"/>
    <lineage>
        <taxon>Bacteria</taxon>
        <taxon>Pseudomonadati</taxon>
        <taxon>Pseudomonadota</taxon>
        <taxon>Alphaproteobacteria</taxon>
        <taxon>Rickettsiales</taxon>
        <taxon>Candidatus Midichloriaceae</taxon>
        <taxon>Candidatus Jidaibacter</taxon>
    </lineage>
</organism>
<comment type="caution">
    <text evidence="1">The sequence shown here is derived from an EMBL/GenBank/DDBJ whole genome shotgun (WGS) entry which is preliminary data.</text>
</comment>
<dbReference type="AlphaFoldDB" id="A0A0C1R052"/>
<evidence type="ECO:0000313" key="1">
    <source>
        <dbReference type="EMBL" id="KIE05675.1"/>
    </source>
</evidence>
<dbReference type="Proteomes" id="UP000031258">
    <property type="component" value="Unassembled WGS sequence"/>
</dbReference>
<evidence type="ECO:0000313" key="2">
    <source>
        <dbReference type="Proteomes" id="UP000031258"/>
    </source>
</evidence>
<protein>
    <submittedName>
        <fullName evidence="1">Uncharacterized protein</fullName>
    </submittedName>
</protein>
<accession>A0A0C1R052</accession>
<gene>
    <name evidence="1" type="ORF">NF27_DP02190</name>
</gene>
<reference evidence="1 2" key="1">
    <citation type="submission" date="2014-11" db="EMBL/GenBank/DDBJ databases">
        <title>A Rickettsiales Symbiont of Amoebae With Ancient Features.</title>
        <authorList>
            <person name="Schulz F."/>
            <person name="Martijn J."/>
            <person name="Wascher F."/>
            <person name="Kostanjsek R."/>
            <person name="Ettema T.J."/>
            <person name="Horn M."/>
        </authorList>
    </citation>
    <scope>NUCLEOTIDE SEQUENCE [LARGE SCALE GENOMIC DNA]</scope>
    <source>
        <strain evidence="1 2">UWC36</strain>
    </source>
</reference>
<dbReference type="EMBL" id="JSWE01000092">
    <property type="protein sequence ID" value="KIE05675.1"/>
    <property type="molecule type" value="Genomic_DNA"/>
</dbReference>
<sequence length="33" mass="3630">MSAAPLRGEGNAAINLIKLNFYLNKLCKLLNLI</sequence>